<dbReference type="RefSeq" id="XP_024575013.1">
    <property type="nucleotide sequence ID" value="XM_024724102.1"/>
</dbReference>
<dbReference type="GeneID" id="36403760"/>
<protein>
    <submittedName>
        <fullName evidence="2">Uncharacterized protein</fullName>
    </submittedName>
</protein>
<dbReference type="OrthoDB" id="185373at2759"/>
<sequence>MWRACRAAAVCHLRAARMPVYRAPLQCLEGVRFYFTSIAGVDRDVLFNCSARDLRAEIGNAKIGLVAKALEGELNDAISREDVTSEEIIDVFMAAQKTRATHVMLTAFAFLEARYPSHINFAVYGEVFRILQRRNESKRLIEIYTTAKPRFKAVPEMIYRFGIVGYLQIDDMDTAVKIWQEMTDAGHETTNEITSRLMLAFAKKGNVEKVQELYDAVDPQLGYWHESCIDRVILSMGIIERPEKAFEFYSNSSMKLSGGTLIALLSVCRANNCKQQATDILANRKKFDLYLDARGYNRIMTTLEFLERNDEIKDVLKEMVDNNVRFDTKTNQIIMRNAEFLQDTSFAVNPNRSKMEDSTLSQRIRELFAQGNDIDAAALVDSAVKLLEKSEDDQSEIPEGAMIVRPSLAKDAVQAYIQTNQHDKVAALVKGFSVVRGKYGYALAGVITHYVKQKNETRDDIIYAASKAMLFQEVPIYRVNDTLKLFRRFRDPNAALVLFDQILASYSSKNAKEDDGVEKSTYFLYFNIGKVINLVLQTLVENGKVVDALEILNKIASCNLQATEANYIIILSSMRKHLRRSYSHNKSQSAMYDISNVQTVLEDLRYRGLKVNRAIVGYLCPAYIDANKQQRLELLEAFAEAQNDRNDSYKLPCICYDLLLKFMALEGNMTELQTLYGEAVVSVSDEKDRAILRGWMTILVSRLVSEGNIIEAEQLILQMPEKCGGHTYKAVLCVLRGALKAQNSDIIDSMMELIKKCNFIVKLSEAYELVHLARNMNNSQRALEFISLFEKDNLKELTPSGDGKGNLEAVFYRRQRRDAHALQKVKTMYTIALKMCEKDGLWKHVLELRDRMTMLLGHEAIDEITENSNELSSKRMRKPSFYKE</sequence>
<comment type="similarity">
    <text evidence="1">Belongs to the PPR family. P subfamily.</text>
</comment>
<dbReference type="InterPro" id="IPR050872">
    <property type="entry name" value="PPR_P_subfamily"/>
</dbReference>
<dbReference type="PANTHER" id="PTHR46128:SF211">
    <property type="entry name" value="PENTACOTRIPEPTIDE-REPEAT REGION OF PRORP DOMAIN-CONTAINING PROTEIN"/>
    <property type="match status" value="1"/>
</dbReference>
<dbReference type="EMBL" id="CCYD01000322">
    <property type="protein sequence ID" value="CEG38644.1"/>
    <property type="molecule type" value="Genomic_DNA"/>
</dbReference>
<keyword evidence="3" id="KW-1185">Reference proteome</keyword>
<organism evidence="2 3">
    <name type="scientific">Plasmopara halstedii</name>
    <name type="common">Downy mildew of sunflower</name>
    <dbReference type="NCBI Taxonomy" id="4781"/>
    <lineage>
        <taxon>Eukaryota</taxon>
        <taxon>Sar</taxon>
        <taxon>Stramenopiles</taxon>
        <taxon>Oomycota</taxon>
        <taxon>Peronosporomycetes</taxon>
        <taxon>Peronosporales</taxon>
        <taxon>Peronosporaceae</taxon>
        <taxon>Plasmopara</taxon>
    </lineage>
</organism>
<dbReference type="PANTHER" id="PTHR46128">
    <property type="entry name" value="MITOCHONDRIAL GROUP I INTRON SPLICING FACTOR CCM1"/>
    <property type="match status" value="1"/>
</dbReference>
<evidence type="ECO:0000256" key="1">
    <source>
        <dbReference type="ARBA" id="ARBA00007626"/>
    </source>
</evidence>
<dbReference type="Proteomes" id="UP000054928">
    <property type="component" value="Unassembled WGS sequence"/>
</dbReference>
<proteinExistence type="inferred from homology"/>
<dbReference type="AlphaFoldDB" id="A0A0P1ACF8"/>
<dbReference type="InterPro" id="IPR011990">
    <property type="entry name" value="TPR-like_helical_dom_sf"/>
</dbReference>
<evidence type="ECO:0000313" key="2">
    <source>
        <dbReference type="EMBL" id="CEG38644.1"/>
    </source>
</evidence>
<accession>A0A0P1ACF8</accession>
<reference evidence="3" key="1">
    <citation type="submission" date="2014-09" db="EMBL/GenBank/DDBJ databases">
        <authorList>
            <person name="Sharma Rahul"/>
            <person name="Thines Marco"/>
        </authorList>
    </citation>
    <scope>NUCLEOTIDE SEQUENCE [LARGE SCALE GENOMIC DNA]</scope>
</reference>
<dbReference type="OMA" id="PEMIYRF"/>
<evidence type="ECO:0000313" key="3">
    <source>
        <dbReference type="Proteomes" id="UP000054928"/>
    </source>
</evidence>
<dbReference type="STRING" id="4781.A0A0P1ACF8"/>
<name>A0A0P1ACF8_PLAHL</name>
<dbReference type="Gene3D" id="1.25.40.10">
    <property type="entry name" value="Tetratricopeptide repeat domain"/>
    <property type="match status" value="1"/>
</dbReference>